<keyword evidence="2" id="KW-1185">Reference proteome</keyword>
<gene>
    <name evidence="1" type="ORF">BDK51DRAFT_31978</name>
</gene>
<evidence type="ECO:0000313" key="2">
    <source>
        <dbReference type="Proteomes" id="UP000269721"/>
    </source>
</evidence>
<evidence type="ECO:0000313" key="1">
    <source>
        <dbReference type="EMBL" id="RKO90432.1"/>
    </source>
</evidence>
<name>A0A4P9WDK2_9FUNG</name>
<dbReference type="AlphaFoldDB" id="A0A4P9WDK2"/>
<proteinExistence type="predicted"/>
<reference evidence="2" key="1">
    <citation type="journal article" date="2018" name="Nat. Microbiol.">
        <title>Leveraging single-cell genomics to expand the fungal tree of life.</title>
        <authorList>
            <person name="Ahrendt S.R."/>
            <person name="Quandt C.A."/>
            <person name="Ciobanu D."/>
            <person name="Clum A."/>
            <person name="Salamov A."/>
            <person name="Andreopoulos B."/>
            <person name="Cheng J.F."/>
            <person name="Woyke T."/>
            <person name="Pelin A."/>
            <person name="Henrissat B."/>
            <person name="Reynolds N.K."/>
            <person name="Benny G.L."/>
            <person name="Smith M.E."/>
            <person name="James T.Y."/>
            <person name="Grigoriev I.V."/>
        </authorList>
    </citation>
    <scope>NUCLEOTIDE SEQUENCE [LARGE SCALE GENOMIC DNA]</scope>
</reference>
<accession>A0A4P9WDK2</accession>
<dbReference type="Proteomes" id="UP000269721">
    <property type="component" value="Unassembled WGS sequence"/>
</dbReference>
<organism evidence="1 2">
    <name type="scientific">Blyttiomyces helicus</name>
    <dbReference type="NCBI Taxonomy" id="388810"/>
    <lineage>
        <taxon>Eukaryota</taxon>
        <taxon>Fungi</taxon>
        <taxon>Fungi incertae sedis</taxon>
        <taxon>Chytridiomycota</taxon>
        <taxon>Chytridiomycota incertae sedis</taxon>
        <taxon>Chytridiomycetes</taxon>
        <taxon>Chytridiomycetes incertae sedis</taxon>
        <taxon>Blyttiomyces</taxon>
    </lineage>
</organism>
<sequence length="170" mass="18640">MHEGGGVEDVGEANAGRGNVGCKSTGDNAILARAQLRKSKPYLAPADRPKGGCRRVDRSAALRSTRLVPNLALSPVDLHPTSRQSKVIEKNAWWEDGSPEKLVLGSIVCKDIWDRQLTIPIWIRSSAPSPPFPIPRNLLLTYMSIYLCWSKISVDRPPPSPQFSSSATLR</sequence>
<dbReference type="EMBL" id="KZ995562">
    <property type="protein sequence ID" value="RKO90432.1"/>
    <property type="molecule type" value="Genomic_DNA"/>
</dbReference>
<protein>
    <submittedName>
        <fullName evidence="1">Uncharacterized protein</fullName>
    </submittedName>
</protein>